<reference evidence="4" key="1">
    <citation type="journal article" date="2012" name="Science">
        <title>The Paleozoic origin of enzymatic lignin decomposition reconstructed from 31 fungal genomes.</title>
        <authorList>
            <person name="Floudas D."/>
            <person name="Binder M."/>
            <person name="Riley R."/>
            <person name="Barry K."/>
            <person name="Blanchette R.A."/>
            <person name="Henrissat B."/>
            <person name="Martinez A.T."/>
            <person name="Otillar R."/>
            <person name="Spatafora J.W."/>
            <person name="Yadav J.S."/>
            <person name="Aerts A."/>
            <person name="Benoit I."/>
            <person name="Boyd A."/>
            <person name="Carlson A."/>
            <person name="Copeland A."/>
            <person name="Coutinho P.M."/>
            <person name="de Vries R.P."/>
            <person name="Ferreira P."/>
            <person name="Findley K."/>
            <person name="Foster B."/>
            <person name="Gaskell J."/>
            <person name="Glotzer D."/>
            <person name="Gorecki P."/>
            <person name="Heitman J."/>
            <person name="Hesse C."/>
            <person name="Hori C."/>
            <person name="Igarashi K."/>
            <person name="Jurgens J.A."/>
            <person name="Kallen N."/>
            <person name="Kersten P."/>
            <person name="Kohler A."/>
            <person name="Kuees U."/>
            <person name="Kumar T.K.A."/>
            <person name="Kuo A."/>
            <person name="LaButti K."/>
            <person name="Larrondo L.F."/>
            <person name="Lindquist E."/>
            <person name="Ling A."/>
            <person name="Lombard V."/>
            <person name="Lucas S."/>
            <person name="Lundell T."/>
            <person name="Martin R."/>
            <person name="McLaughlin D.J."/>
            <person name="Morgenstern I."/>
            <person name="Morin E."/>
            <person name="Murat C."/>
            <person name="Nagy L.G."/>
            <person name="Nolan M."/>
            <person name="Ohm R.A."/>
            <person name="Patyshakuliyeva A."/>
            <person name="Rokas A."/>
            <person name="Ruiz-Duenas F.J."/>
            <person name="Sabat G."/>
            <person name="Salamov A."/>
            <person name="Samejima M."/>
            <person name="Schmutz J."/>
            <person name="Slot J.C."/>
            <person name="St John F."/>
            <person name="Stenlid J."/>
            <person name="Sun H."/>
            <person name="Sun S."/>
            <person name="Syed K."/>
            <person name="Tsang A."/>
            <person name="Wiebenga A."/>
            <person name="Young D."/>
            <person name="Pisabarro A."/>
            <person name="Eastwood D.C."/>
            <person name="Martin F."/>
            <person name="Cullen D."/>
            <person name="Grigoriev I.V."/>
            <person name="Hibbett D.S."/>
        </authorList>
    </citation>
    <scope>NUCLEOTIDE SEQUENCE [LARGE SCALE GENOMIC DNA]</scope>
    <source>
        <strain evidence="4">TFB10046</strain>
    </source>
</reference>
<name>J0WWS0_AURST</name>
<dbReference type="EMBL" id="JH687798">
    <property type="protein sequence ID" value="EJD40862.1"/>
    <property type="molecule type" value="Genomic_DNA"/>
</dbReference>
<dbReference type="Gene3D" id="2.30.60.10">
    <property type="entry name" value="Cyanovirin-N"/>
    <property type="match status" value="1"/>
</dbReference>
<dbReference type="InterPro" id="IPR036673">
    <property type="entry name" value="Cyanovirin-N_sf"/>
</dbReference>
<evidence type="ECO:0000313" key="4">
    <source>
        <dbReference type="Proteomes" id="UP000006514"/>
    </source>
</evidence>
<dbReference type="SUPFAM" id="SSF51322">
    <property type="entry name" value="Cyanovirin-N"/>
    <property type="match status" value="1"/>
</dbReference>
<dbReference type="eggNOG" id="ENOG502RVU4">
    <property type="taxonomic scope" value="Eukaryota"/>
</dbReference>
<keyword evidence="4" id="KW-1185">Reference proteome</keyword>
<feature type="signal peptide" evidence="1">
    <location>
        <begin position="1"/>
        <end position="19"/>
    </location>
</feature>
<organism evidence="3 4">
    <name type="scientific">Auricularia subglabra (strain TFB-10046 / SS5)</name>
    <name type="common">White-rot fungus</name>
    <name type="synonym">Auricularia delicata (strain TFB10046)</name>
    <dbReference type="NCBI Taxonomy" id="717982"/>
    <lineage>
        <taxon>Eukaryota</taxon>
        <taxon>Fungi</taxon>
        <taxon>Dikarya</taxon>
        <taxon>Basidiomycota</taxon>
        <taxon>Agaricomycotina</taxon>
        <taxon>Agaricomycetes</taxon>
        <taxon>Auriculariales</taxon>
        <taxon>Auriculariaceae</taxon>
        <taxon>Auricularia</taxon>
    </lineage>
</organism>
<feature type="chain" id="PRO_5003741454" description="Cyanovirin-N domain-containing protein" evidence="1">
    <location>
        <begin position="20"/>
        <end position="127"/>
    </location>
</feature>
<evidence type="ECO:0000313" key="3">
    <source>
        <dbReference type="EMBL" id="EJD40862.1"/>
    </source>
</evidence>
<dbReference type="OrthoDB" id="3068152at2759"/>
<evidence type="ECO:0000259" key="2">
    <source>
        <dbReference type="SMART" id="SM01111"/>
    </source>
</evidence>
<accession>J0WWS0</accession>
<dbReference type="InParanoid" id="J0WWS0"/>
<gene>
    <name evidence="3" type="ORF">AURDEDRAFT_153435</name>
</gene>
<dbReference type="Pfam" id="PF08881">
    <property type="entry name" value="CVNH"/>
    <property type="match status" value="1"/>
</dbReference>
<dbReference type="Proteomes" id="UP000006514">
    <property type="component" value="Unassembled WGS sequence"/>
</dbReference>
<dbReference type="KEGG" id="adl:AURDEDRAFT_153435"/>
<evidence type="ECO:0000256" key="1">
    <source>
        <dbReference type="SAM" id="SignalP"/>
    </source>
</evidence>
<dbReference type="SMART" id="SM01111">
    <property type="entry name" value="CVNH"/>
    <property type="match status" value="1"/>
</dbReference>
<feature type="domain" description="Cyanovirin-N" evidence="2">
    <location>
        <begin position="24"/>
        <end position="127"/>
    </location>
</feature>
<proteinExistence type="predicted"/>
<protein>
    <recommendedName>
        <fullName evidence="2">Cyanovirin-N domain-containing protein</fullName>
    </recommendedName>
</protein>
<dbReference type="InterPro" id="IPR011058">
    <property type="entry name" value="Cyanovirin-N"/>
</dbReference>
<dbReference type="AlphaFoldDB" id="J0WWS0"/>
<keyword evidence="1" id="KW-0732">Signal</keyword>
<sequence>MRFSAPVALLVSLAALAQAQQFVNFGQTCSSIQLVGSGATQQLEATCRNTSSGDNGAQVIALSTCLTNINGSLRCQFNGNALASCTGCSLSGTSLTCSCAENGTGQSDSTTIDLNTCIGNQNGRMFC</sequence>